<dbReference type="EMBL" id="BSTK01000007">
    <property type="protein sequence ID" value="GLY87108.1"/>
    <property type="molecule type" value="Genomic_DNA"/>
</dbReference>
<feature type="signal peptide" evidence="1">
    <location>
        <begin position="1"/>
        <end position="25"/>
    </location>
</feature>
<gene>
    <name evidence="3" type="ORF">Airi02_050370</name>
</gene>
<organism evidence="3 4">
    <name type="scientific">Actinoallomurus iriomotensis</name>
    <dbReference type="NCBI Taxonomy" id="478107"/>
    <lineage>
        <taxon>Bacteria</taxon>
        <taxon>Bacillati</taxon>
        <taxon>Actinomycetota</taxon>
        <taxon>Actinomycetes</taxon>
        <taxon>Streptosporangiales</taxon>
        <taxon>Thermomonosporaceae</taxon>
        <taxon>Actinoallomurus</taxon>
    </lineage>
</organism>
<evidence type="ECO:0000256" key="1">
    <source>
        <dbReference type="SAM" id="SignalP"/>
    </source>
</evidence>
<dbReference type="InterPro" id="IPR001480">
    <property type="entry name" value="Bulb-type_lectin_dom"/>
</dbReference>
<proteinExistence type="predicted"/>
<dbReference type="CDD" id="cd00028">
    <property type="entry name" value="B_lectin"/>
    <property type="match status" value="1"/>
</dbReference>
<dbReference type="RefSeq" id="WP_285575891.1">
    <property type="nucleotide sequence ID" value="NZ_BSTK01000007.1"/>
</dbReference>
<evidence type="ECO:0000313" key="4">
    <source>
        <dbReference type="Proteomes" id="UP001165074"/>
    </source>
</evidence>
<keyword evidence="4" id="KW-1185">Reference proteome</keyword>
<dbReference type="Gene3D" id="2.90.10.10">
    <property type="entry name" value="Bulb-type lectin domain"/>
    <property type="match status" value="2"/>
</dbReference>
<comment type="caution">
    <text evidence="3">The sequence shown here is derived from an EMBL/GenBank/DDBJ whole genome shotgun (WGS) entry which is preliminary data.</text>
</comment>
<name>A0A9W6S4N5_9ACTN</name>
<evidence type="ECO:0000259" key="2">
    <source>
        <dbReference type="PROSITE" id="PS50927"/>
    </source>
</evidence>
<accession>A0A9W6S4N5</accession>
<sequence>MSKLRSSLCVTAVAAGLAFAGAAAAGTAQAITATSTARHGTHQRADAIFRPTVTLYRNEALTSGNGRAILRLQEDGNFVLYKDGRPVWQAPNAWGNGVSAVFQEDGNFVVYASGGRPVWASNTWHRGAYLAVQDDGNVVIYNSRRQPVWATNTGD</sequence>
<protein>
    <recommendedName>
        <fullName evidence="2">Bulb-type lectin domain-containing protein</fullName>
    </recommendedName>
</protein>
<dbReference type="SUPFAM" id="SSF51110">
    <property type="entry name" value="alpha-D-mannose-specific plant lectins"/>
    <property type="match status" value="1"/>
</dbReference>
<dbReference type="SMART" id="SM00108">
    <property type="entry name" value="B_lectin"/>
    <property type="match status" value="1"/>
</dbReference>
<reference evidence="3" key="1">
    <citation type="submission" date="2023-03" db="EMBL/GenBank/DDBJ databases">
        <title>Actinoallomurus iriomotensis NBRC 103684.</title>
        <authorList>
            <person name="Ichikawa N."/>
            <person name="Sato H."/>
            <person name="Tonouchi N."/>
        </authorList>
    </citation>
    <scope>NUCLEOTIDE SEQUENCE</scope>
    <source>
        <strain evidence="3">NBRC 103684</strain>
    </source>
</reference>
<dbReference type="InterPro" id="IPR036426">
    <property type="entry name" value="Bulb-type_lectin_dom_sf"/>
</dbReference>
<evidence type="ECO:0000313" key="3">
    <source>
        <dbReference type="EMBL" id="GLY87108.1"/>
    </source>
</evidence>
<keyword evidence="1" id="KW-0732">Signal</keyword>
<dbReference type="AlphaFoldDB" id="A0A9W6S4N5"/>
<dbReference type="PROSITE" id="PS50927">
    <property type="entry name" value="BULB_LECTIN"/>
    <property type="match status" value="1"/>
</dbReference>
<feature type="chain" id="PRO_5040880402" description="Bulb-type lectin domain-containing protein" evidence="1">
    <location>
        <begin position="26"/>
        <end position="155"/>
    </location>
</feature>
<dbReference type="Proteomes" id="UP001165074">
    <property type="component" value="Unassembled WGS sequence"/>
</dbReference>
<feature type="domain" description="Bulb-type lectin" evidence="2">
    <location>
        <begin position="46"/>
        <end position="153"/>
    </location>
</feature>